<gene>
    <name evidence="3" type="ORF">BJ984_000944</name>
</gene>
<feature type="region of interest" description="Disordered" evidence="1">
    <location>
        <begin position="61"/>
        <end position="106"/>
    </location>
</feature>
<keyword evidence="4" id="KW-1185">Reference proteome</keyword>
<dbReference type="PANTHER" id="PTHR34385">
    <property type="entry name" value="D-ALANYL-D-ALANINE CARBOXYPEPTIDASE"/>
    <property type="match status" value="1"/>
</dbReference>
<evidence type="ECO:0000313" key="4">
    <source>
        <dbReference type="Proteomes" id="UP000549913"/>
    </source>
</evidence>
<dbReference type="AlphaFoldDB" id="A0A852SBK9"/>
<keyword evidence="3" id="KW-0645">Protease</keyword>
<dbReference type="PANTHER" id="PTHR34385:SF1">
    <property type="entry name" value="PEPTIDOGLYCAN L-ALANYL-D-GLUTAMATE ENDOPEPTIDASE CWLK"/>
    <property type="match status" value="1"/>
</dbReference>
<dbReference type="InterPro" id="IPR052179">
    <property type="entry name" value="DD-CPase-like"/>
</dbReference>
<evidence type="ECO:0000259" key="2">
    <source>
        <dbReference type="Pfam" id="PF02557"/>
    </source>
</evidence>
<dbReference type="InterPro" id="IPR058193">
    <property type="entry name" value="VanY/YodJ_core_dom"/>
</dbReference>
<organism evidence="3 4">
    <name type="scientific">Herbiconiux flava</name>
    <dbReference type="NCBI Taxonomy" id="881268"/>
    <lineage>
        <taxon>Bacteria</taxon>
        <taxon>Bacillati</taxon>
        <taxon>Actinomycetota</taxon>
        <taxon>Actinomycetes</taxon>
        <taxon>Micrococcales</taxon>
        <taxon>Microbacteriaceae</taxon>
        <taxon>Herbiconiux</taxon>
    </lineage>
</organism>
<proteinExistence type="predicted"/>
<dbReference type="EMBL" id="JACCBM010000001">
    <property type="protein sequence ID" value="NYD69786.1"/>
    <property type="molecule type" value="Genomic_DNA"/>
</dbReference>
<protein>
    <submittedName>
        <fullName evidence="3">D-alanyl-D-alanine carboxypeptidase</fullName>
        <ecNumber evidence="3">3.4.16.4</ecNumber>
    </submittedName>
</protein>
<dbReference type="InterPro" id="IPR003709">
    <property type="entry name" value="VanY-like_core_dom"/>
</dbReference>
<dbReference type="Proteomes" id="UP000549913">
    <property type="component" value="Unassembled WGS sequence"/>
</dbReference>
<dbReference type="GO" id="GO:0006508">
    <property type="term" value="P:proteolysis"/>
    <property type="evidence" value="ECO:0007669"/>
    <property type="project" value="InterPro"/>
</dbReference>
<keyword evidence="3" id="KW-0378">Hydrolase</keyword>
<dbReference type="Gene3D" id="3.30.1380.10">
    <property type="match status" value="1"/>
</dbReference>
<dbReference type="Pfam" id="PF02557">
    <property type="entry name" value="VanY"/>
    <property type="match status" value="1"/>
</dbReference>
<dbReference type="RefSeq" id="WP_179547049.1">
    <property type="nucleotide sequence ID" value="NZ_BSEW01000001.1"/>
</dbReference>
<dbReference type="InterPro" id="IPR009045">
    <property type="entry name" value="Zn_M74/Hedgehog-like"/>
</dbReference>
<comment type="caution">
    <text evidence="3">The sequence shown here is derived from an EMBL/GenBank/DDBJ whole genome shotgun (WGS) entry which is preliminary data.</text>
</comment>
<feature type="domain" description="D-alanyl-D-alanine carboxypeptidase-like core" evidence="2">
    <location>
        <begin position="150"/>
        <end position="279"/>
    </location>
</feature>
<dbReference type="CDD" id="cd14852">
    <property type="entry name" value="LD-carboxypeptidase"/>
    <property type="match status" value="1"/>
</dbReference>
<keyword evidence="3" id="KW-0121">Carboxypeptidase</keyword>
<dbReference type="SUPFAM" id="SSF55166">
    <property type="entry name" value="Hedgehog/DD-peptidase"/>
    <property type="match status" value="1"/>
</dbReference>
<name>A0A852SBK9_9MICO</name>
<feature type="compositionally biased region" description="Low complexity" evidence="1">
    <location>
        <begin position="61"/>
        <end position="83"/>
    </location>
</feature>
<accession>A0A852SBK9</accession>
<dbReference type="EC" id="3.4.16.4" evidence="3"/>
<feature type="compositionally biased region" description="Pro residues" evidence="1">
    <location>
        <begin position="84"/>
        <end position="100"/>
    </location>
</feature>
<sequence>MSRLMDRRQRRSRRRVRGVLIGAASLVVVALLVGGALVVTGVLHPAGGVLAAPTALPAPSFTAAPSSSPAPTQPPVASATVSPAPSPSASPEPAAPPAPPAFDRSANSVDDPLSPWVVVNKLRPIQDGADYGPPDLVDLPGDIPNPNGYQLRADAASALVDMFHAAAGEAGIQLVAQSGYRSYSVQVRAYDYYVNSLGVEGADLTSARPGFSEHQTGMAMDILDTVSGCSTDGRCFANTPAYTWLQQNAHRFGYVLRYPDGGTPVTGYEFEPWHWRWVGVPLATELHTTGIPTLEEYFGLPAAPGYAG</sequence>
<evidence type="ECO:0000256" key="1">
    <source>
        <dbReference type="SAM" id="MobiDB-lite"/>
    </source>
</evidence>
<evidence type="ECO:0000313" key="3">
    <source>
        <dbReference type="EMBL" id="NYD69786.1"/>
    </source>
</evidence>
<reference evidence="3 4" key="1">
    <citation type="submission" date="2020-07" db="EMBL/GenBank/DDBJ databases">
        <title>Sequencing the genomes of 1000 actinobacteria strains.</title>
        <authorList>
            <person name="Klenk H.-P."/>
        </authorList>
    </citation>
    <scope>NUCLEOTIDE SEQUENCE [LARGE SCALE GENOMIC DNA]</scope>
    <source>
        <strain evidence="3 4">DSM 26474</strain>
    </source>
</reference>
<dbReference type="GO" id="GO:0009002">
    <property type="term" value="F:serine-type D-Ala-D-Ala carboxypeptidase activity"/>
    <property type="evidence" value="ECO:0007669"/>
    <property type="project" value="UniProtKB-EC"/>
</dbReference>